<dbReference type="Proteomes" id="UP001244011">
    <property type="component" value="Unassembled WGS sequence"/>
</dbReference>
<organism evidence="2 3">
    <name type="scientific">Phialemonium atrogriseum</name>
    <dbReference type="NCBI Taxonomy" id="1093897"/>
    <lineage>
        <taxon>Eukaryota</taxon>
        <taxon>Fungi</taxon>
        <taxon>Dikarya</taxon>
        <taxon>Ascomycota</taxon>
        <taxon>Pezizomycotina</taxon>
        <taxon>Sordariomycetes</taxon>
        <taxon>Sordariomycetidae</taxon>
        <taxon>Cephalothecales</taxon>
        <taxon>Cephalothecaceae</taxon>
        <taxon>Phialemonium</taxon>
    </lineage>
</organism>
<gene>
    <name evidence="2" type="ORF">QBC33DRAFT_561423</name>
</gene>
<accession>A0AAJ0FEU3</accession>
<dbReference type="AlphaFoldDB" id="A0AAJ0FEU3"/>
<dbReference type="InterPro" id="IPR012942">
    <property type="entry name" value="SRR1-like"/>
</dbReference>
<feature type="domain" description="SRR1-like" evidence="1">
    <location>
        <begin position="6"/>
        <end position="85"/>
    </location>
</feature>
<dbReference type="PANTHER" id="PTHR42080:SF3">
    <property type="entry name" value="SRR1-LIKE DOMAIN-CONTAINING PROTEIN"/>
    <property type="match status" value="1"/>
</dbReference>
<protein>
    <recommendedName>
        <fullName evidence="1">SRR1-like domain-containing protein</fullName>
    </recommendedName>
</protein>
<dbReference type="Pfam" id="PF07985">
    <property type="entry name" value="SRR1"/>
    <property type="match status" value="1"/>
</dbReference>
<dbReference type="PANTHER" id="PTHR42080">
    <property type="entry name" value="SRR1 DOMAIN-CONTAINING PROTEIN"/>
    <property type="match status" value="1"/>
</dbReference>
<keyword evidence="3" id="KW-1185">Reference proteome</keyword>
<evidence type="ECO:0000259" key="1">
    <source>
        <dbReference type="Pfam" id="PF07985"/>
    </source>
</evidence>
<dbReference type="GeneID" id="85313320"/>
<reference evidence="2" key="1">
    <citation type="submission" date="2023-06" db="EMBL/GenBank/DDBJ databases">
        <title>Genome-scale phylogeny and comparative genomics of the fungal order Sordariales.</title>
        <authorList>
            <consortium name="Lawrence Berkeley National Laboratory"/>
            <person name="Hensen N."/>
            <person name="Bonometti L."/>
            <person name="Westerberg I."/>
            <person name="Brannstrom I.O."/>
            <person name="Guillou S."/>
            <person name="Cros-Aarteil S."/>
            <person name="Calhoun S."/>
            <person name="Haridas S."/>
            <person name="Kuo A."/>
            <person name="Mondo S."/>
            <person name="Pangilinan J."/>
            <person name="Riley R."/>
            <person name="Labutti K."/>
            <person name="Andreopoulos B."/>
            <person name="Lipzen A."/>
            <person name="Chen C."/>
            <person name="Yanf M."/>
            <person name="Daum C."/>
            <person name="Ng V."/>
            <person name="Clum A."/>
            <person name="Steindorff A."/>
            <person name="Ohm R."/>
            <person name="Martin F."/>
            <person name="Silar P."/>
            <person name="Natvig D."/>
            <person name="Lalanne C."/>
            <person name="Gautier V."/>
            <person name="Ament-Velasquez S.L."/>
            <person name="Kruys A."/>
            <person name="Hutchinson M.I."/>
            <person name="Powell A.J."/>
            <person name="Barry K."/>
            <person name="Miller A.N."/>
            <person name="Grigoriev I.V."/>
            <person name="Debuchy R."/>
            <person name="Gladieux P."/>
            <person name="Thoren M.H."/>
            <person name="Johannesson H."/>
        </authorList>
    </citation>
    <scope>NUCLEOTIDE SEQUENCE</scope>
    <source>
        <strain evidence="2">8032-3</strain>
    </source>
</reference>
<evidence type="ECO:0000313" key="3">
    <source>
        <dbReference type="Proteomes" id="UP001244011"/>
    </source>
</evidence>
<name>A0AAJ0FEU3_9PEZI</name>
<dbReference type="EMBL" id="MU839018">
    <property type="protein sequence ID" value="KAK1764742.1"/>
    <property type="molecule type" value="Genomic_DNA"/>
</dbReference>
<dbReference type="RefSeq" id="XP_060280955.1">
    <property type="nucleotide sequence ID" value="XM_060430133.1"/>
</dbReference>
<sequence>MAEDDILCFAQDPLYEDADKTVLAETGISVLENPLAFLEVDDTSLVFSLSPETPVRQIVADIALPAIMIWNRVEKVRRKPDWVGHTECEDNISPRVTEMINRHYAELDFPEDTRHFSRHLAIYVRRSDS</sequence>
<proteinExistence type="predicted"/>
<comment type="caution">
    <text evidence="2">The sequence shown here is derived from an EMBL/GenBank/DDBJ whole genome shotgun (WGS) entry which is preliminary data.</text>
</comment>
<evidence type="ECO:0000313" key="2">
    <source>
        <dbReference type="EMBL" id="KAK1764742.1"/>
    </source>
</evidence>